<proteinExistence type="predicted"/>
<sequence length="92" mass="10469">MSYTTITTDQAARIAKRLANHWRHKFTVSESAGVQHIHFPNATITLTPHENALHISITKTTSDDAFDEAHLQKVVADHVDRMAGETFTYHWQ</sequence>
<dbReference type="InterPro" id="IPR014543">
    <property type="entry name" value="UCP028291"/>
</dbReference>
<keyword evidence="3" id="KW-1185">Reference proteome</keyword>
<dbReference type="Proteomes" id="UP000190435">
    <property type="component" value="Unassembled WGS sequence"/>
</dbReference>
<evidence type="ECO:0000313" key="4">
    <source>
        <dbReference type="Proteomes" id="UP000255279"/>
    </source>
</evidence>
<dbReference type="STRING" id="34060.B0181_09010"/>
<accession>A0A1S9ZYP1</accession>
<evidence type="ECO:0000313" key="1">
    <source>
        <dbReference type="EMBL" id="OOR88081.1"/>
    </source>
</evidence>
<dbReference type="Proteomes" id="UP000255279">
    <property type="component" value="Unassembled WGS sequence"/>
</dbReference>
<evidence type="ECO:0000313" key="3">
    <source>
        <dbReference type="Proteomes" id="UP000190435"/>
    </source>
</evidence>
<dbReference type="Pfam" id="PF09981">
    <property type="entry name" value="DUF2218"/>
    <property type="match status" value="1"/>
</dbReference>
<dbReference type="EMBL" id="MUXU01000056">
    <property type="protein sequence ID" value="OOR88081.1"/>
    <property type="molecule type" value="Genomic_DNA"/>
</dbReference>
<organism evidence="1 3">
    <name type="scientific">Moraxella caviae</name>
    <dbReference type="NCBI Taxonomy" id="34060"/>
    <lineage>
        <taxon>Bacteria</taxon>
        <taxon>Pseudomonadati</taxon>
        <taxon>Pseudomonadota</taxon>
        <taxon>Gammaproteobacteria</taxon>
        <taxon>Moraxellales</taxon>
        <taxon>Moraxellaceae</taxon>
        <taxon>Moraxella</taxon>
    </lineage>
</organism>
<dbReference type="OrthoDB" id="9806511at2"/>
<reference evidence="1 3" key="1">
    <citation type="submission" date="2017-02" db="EMBL/GenBank/DDBJ databases">
        <title>Draft genome sequence of Moraxella caviae CCUG 355 type strain.</title>
        <authorList>
            <person name="Engstrom-Jakobsson H."/>
            <person name="Salva-Serra F."/>
            <person name="Thorell K."/>
            <person name="Gonzales-Siles L."/>
            <person name="Karlsson R."/>
            <person name="Boulund F."/>
            <person name="Engstrand L."/>
            <person name="Moore E."/>
        </authorList>
    </citation>
    <scope>NUCLEOTIDE SEQUENCE [LARGE SCALE GENOMIC DNA]</scope>
    <source>
        <strain evidence="1 3">CCUG 355</strain>
    </source>
</reference>
<name>A0A1S9ZYP1_9GAMM</name>
<protein>
    <submittedName>
        <fullName evidence="2">Uncharacterized protein conserved in bacteria (DUF2218)</fullName>
    </submittedName>
</protein>
<dbReference type="RefSeq" id="WP_078277173.1">
    <property type="nucleotide sequence ID" value="NZ_MUXU01000056.1"/>
</dbReference>
<evidence type="ECO:0000313" key="2">
    <source>
        <dbReference type="EMBL" id="STZ09976.1"/>
    </source>
</evidence>
<reference evidence="2 4" key="2">
    <citation type="submission" date="2018-06" db="EMBL/GenBank/DDBJ databases">
        <authorList>
            <consortium name="Pathogen Informatics"/>
            <person name="Doyle S."/>
        </authorList>
    </citation>
    <scope>NUCLEOTIDE SEQUENCE [LARGE SCALE GENOMIC DNA]</scope>
    <source>
        <strain evidence="2 4">NCTC10293</strain>
    </source>
</reference>
<dbReference type="EMBL" id="UGQE01000001">
    <property type="protein sequence ID" value="STZ09976.1"/>
    <property type="molecule type" value="Genomic_DNA"/>
</dbReference>
<dbReference type="Gene3D" id="3.30.310.50">
    <property type="entry name" value="Alpha-D-phosphohexomutase, C-terminal domain"/>
    <property type="match status" value="1"/>
</dbReference>
<dbReference type="AlphaFoldDB" id="A0A1S9ZYP1"/>
<gene>
    <name evidence="1" type="ORF">B0181_09010</name>
    <name evidence="2" type="ORF">NCTC10293_00297</name>
</gene>